<dbReference type="SMART" id="SM00082">
    <property type="entry name" value="LRRCT"/>
    <property type="match status" value="1"/>
</dbReference>
<reference evidence="7 8" key="1">
    <citation type="journal article" date="2018" name="Nat. Ecol. Evol.">
        <title>Genomic signatures of mitonuclear coevolution across populations of Tigriopus californicus.</title>
        <authorList>
            <person name="Barreto F.S."/>
            <person name="Watson E.T."/>
            <person name="Lima T.G."/>
            <person name="Willett C.S."/>
            <person name="Edmands S."/>
            <person name="Li W."/>
            <person name="Burton R.S."/>
        </authorList>
    </citation>
    <scope>NUCLEOTIDE SEQUENCE [LARGE SCALE GENOMIC DNA]</scope>
    <source>
        <strain evidence="7 8">San Diego</strain>
    </source>
</reference>
<keyword evidence="8" id="KW-1185">Reference proteome</keyword>
<accession>A0A553NPS0</accession>
<dbReference type="STRING" id="6832.A0A553NPS0"/>
<feature type="compositionally biased region" description="Low complexity" evidence="4">
    <location>
        <begin position="643"/>
        <end position="668"/>
    </location>
</feature>
<dbReference type="Proteomes" id="UP000318571">
    <property type="component" value="Chromosome 4"/>
</dbReference>
<feature type="compositionally biased region" description="Polar residues" evidence="4">
    <location>
        <begin position="751"/>
        <end position="777"/>
    </location>
</feature>
<dbReference type="SUPFAM" id="SSF52058">
    <property type="entry name" value="L domain-like"/>
    <property type="match status" value="1"/>
</dbReference>
<keyword evidence="5" id="KW-0472">Membrane</keyword>
<feature type="compositionally biased region" description="Polar residues" evidence="4">
    <location>
        <begin position="504"/>
        <end position="521"/>
    </location>
</feature>
<evidence type="ECO:0000256" key="4">
    <source>
        <dbReference type="SAM" id="MobiDB-lite"/>
    </source>
</evidence>
<dbReference type="InterPro" id="IPR032675">
    <property type="entry name" value="LRR_dom_sf"/>
</dbReference>
<dbReference type="AlphaFoldDB" id="A0A553NPS0"/>
<comment type="caution">
    <text evidence="7">The sequence shown here is derived from an EMBL/GenBank/DDBJ whole genome shotgun (WGS) entry which is preliminary data.</text>
</comment>
<organism evidence="7 8">
    <name type="scientific">Tigriopus californicus</name>
    <name type="common">Marine copepod</name>
    <dbReference type="NCBI Taxonomy" id="6832"/>
    <lineage>
        <taxon>Eukaryota</taxon>
        <taxon>Metazoa</taxon>
        <taxon>Ecdysozoa</taxon>
        <taxon>Arthropoda</taxon>
        <taxon>Crustacea</taxon>
        <taxon>Multicrustacea</taxon>
        <taxon>Hexanauplia</taxon>
        <taxon>Copepoda</taxon>
        <taxon>Harpacticoida</taxon>
        <taxon>Harpacticidae</taxon>
        <taxon>Tigriopus</taxon>
    </lineage>
</organism>
<evidence type="ECO:0000256" key="2">
    <source>
        <dbReference type="ARBA" id="ARBA00022729"/>
    </source>
</evidence>
<feature type="region of interest" description="Disordered" evidence="4">
    <location>
        <begin position="634"/>
        <end position="668"/>
    </location>
</feature>
<dbReference type="PANTHER" id="PTHR24366:SF168">
    <property type="entry name" value="GH22922P-RELATED"/>
    <property type="match status" value="1"/>
</dbReference>
<sequence>MSFLSERRSRRGREGGGGGEGGGCEMSFGTRDIIIFACFCTILSSGLHEVHGYCPQSCQCDDILRTVECKSTAHLEVIPITLNPMIEDLDLEGNQIRTVDASFQFYGQLKRVNFGFNLISALPDRCFSSQKRLATLNLESNQVKNVSANAFFGLRSLKVLNLRHNNISTLPNSTFVHLIQLEHLDLSWNTIQTIGSNVFEGSEHLLSLNLGHNQVTTLPSQIWNSVFPRLRSLHLGNNDLASLNERAFKKQGAPSELETLFVESANLSSSALGMLAKNLGRHLKVLDVSNNSIDLTIDSTKTALSTLTLLESLKIGGNFLPAAGRQMWEGLNNLKHLDLSHSPALFKIESEAFGTNQKLEQLDLSGCTHLRSIQPNAFRLSRDNKHLPRNASSPRLIKVIMWNMKWKPIGSVPLPGLAQSSLGTLDLSHNFIHCDCHLIWLHQFLRTSLPSNGSTVMCSSPKRLFQLSLSKVEHSSQLKCEEEEEEVGDPSEDYHDYPLVEDSQAPSGNDTQDSQTTNHQALSPKGQRRRPYSSSSSVLPSDFQFLLISVCVMSATLTALGVLILVHCRPDRTSCPPRIHLFRMGVGDTTGGARRSESHQVCLNNQPTTPPSSSVPRTMNCICCDKESSTGGFLPPGTHRGMSSSSSSSMYRKTRRTPSSSSSSSKRYTFTSLHIPLPSTRGIPPFLSNKSRDSSGVYQASGDFEFFAGSTLQRLNPSSSEYFPPTHHFAMNDEVNLSHLDPLPDSSSSSFNTGNTRSSQSDSFAHQTWTTNHYRNH</sequence>
<feature type="compositionally biased region" description="Low complexity" evidence="4">
    <location>
        <begin position="740"/>
        <end position="750"/>
    </location>
</feature>
<evidence type="ECO:0000313" key="8">
    <source>
        <dbReference type="Proteomes" id="UP000318571"/>
    </source>
</evidence>
<evidence type="ECO:0000256" key="3">
    <source>
        <dbReference type="ARBA" id="ARBA00022737"/>
    </source>
</evidence>
<feature type="domain" description="LRRCT" evidence="6">
    <location>
        <begin position="430"/>
        <end position="481"/>
    </location>
</feature>
<keyword evidence="5" id="KW-1133">Transmembrane helix</keyword>
<protein>
    <recommendedName>
        <fullName evidence="6">LRRCT domain-containing protein</fullName>
    </recommendedName>
</protein>
<evidence type="ECO:0000256" key="1">
    <source>
        <dbReference type="ARBA" id="ARBA00022614"/>
    </source>
</evidence>
<evidence type="ECO:0000256" key="5">
    <source>
        <dbReference type="SAM" id="Phobius"/>
    </source>
</evidence>
<keyword evidence="2" id="KW-0732">Signal</keyword>
<gene>
    <name evidence="7" type="ORF">TCAL_09076</name>
</gene>
<proteinExistence type="predicted"/>
<dbReference type="PANTHER" id="PTHR24366">
    <property type="entry name" value="IG(IMMUNOGLOBULIN) AND LRR(LEUCINE RICH REPEAT) DOMAINS"/>
    <property type="match status" value="1"/>
</dbReference>
<dbReference type="Pfam" id="PF13855">
    <property type="entry name" value="LRR_8"/>
    <property type="match status" value="2"/>
</dbReference>
<name>A0A553NPS0_TIGCA</name>
<dbReference type="InterPro" id="IPR000483">
    <property type="entry name" value="Cys-rich_flank_reg_C"/>
</dbReference>
<feature type="region of interest" description="Disordered" evidence="4">
    <location>
        <begin position="476"/>
        <end position="534"/>
    </location>
</feature>
<evidence type="ECO:0000313" key="7">
    <source>
        <dbReference type="EMBL" id="TRY67438.1"/>
    </source>
</evidence>
<dbReference type="InterPro" id="IPR003591">
    <property type="entry name" value="Leu-rich_rpt_typical-subtyp"/>
</dbReference>
<feature type="transmembrane region" description="Helical" evidence="5">
    <location>
        <begin position="543"/>
        <end position="566"/>
    </location>
</feature>
<feature type="compositionally biased region" description="Acidic residues" evidence="4">
    <location>
        <begin position="481"/>
        <end position="491"/>
    </location>
</feature>
<keyword evidence="5" id="KW-0812">Transmembrane</keyword>
<dbReference type="EMBL" id="VCGU01000011">
    <property type="protein sequence ID" value="TRY67438.1"/>
    <property type="molecule type" value="Genomic_DNA"/>
</dbReference>
<dbReference type="PROSITE" id="PS51450">
    <property type="entry name" value="LRR"/>
    <property type="match status" value="2"/>
</dbReference>
<feature type="region of interest" description="Disordered" evidence="4">
    <location>
        <begin position="740"/>
        <end position="777"/>
    </location>
</feature>
<feature type="region of interest" description="Disordered" evidence="4">
    <location>
        <begin position="1"/>
        <end position="21"/>
    </location>
</feature>
<dbReference type="Pfam" id="PF13516">
    <property type="entry name" value="LRR_6"/>
    <property type="match status" value="1"/>
</dbReference>
<dbReference type="SMART" id="SM00369">
    <property type="entry name" value="LRR_TYP"/>
    <property type="match status" value="9"/>
</dbReference>
<evidence type="ECO:0000259" key="6">
    <source>
        <dbReference type="SMART" id="SM00082"/>
    </source>
</evidence>
<keyword evidence="1" id="KW-0433">Leucine-rich repeat</keyword>
<keyword evidence="3" id="KW-0677">Repeat</keyword>
<dbReference type="Gene3D" id="3.80.10.10">
    <property type="entry name" value="Ribonuclease Inhibitor"/>
    <property type="match status" value="3"/>
</dbReference>
<dbReference type="InterPro" id="IPR001611">
    <property type="entry name" value="Leu-rich_rpt"/>
</dbReference>